<dbReference type="InterPro" id="IPR007138">
    <property type="entry name" value="ABM_dom"/>
</dbReference>
<dbReference type="RefSeq" id="WP_078981477.1">
    <property type="nucleotide sequence ID" value="NZ_MWQN01000003.1"/>
</dbReference>
<comment type="caution">
    <text evidence="3">The sequence shown here is derived from an EMBL/GenBank/DDBJ whole genome shotgun (WGS) entry which is preliminary data.</text>
</comment>
<feature type="compositionally biased region" description="Basic and acidic residues" evidence="1">
    <location>
        <begin position="282"/>
        <end position="294"/>
    </location>
</feature>
<dbReference type="OrthoDB" id="3553699at2"/>
<dbReference type="InterPro" id="IPR007575">
    <property type="entry name" value="SchA_CurD-like"/>
</dbReference>
<sequence length="413" mass="44939">MDTLVHSTANPTADTTSKLRVLLMLELHEGSEQRFLEAYEGIRHQVAAVPGHLRDQLCQSIEDPSQWLITSEWEGTSQYLAWVDSPEHQVMVQPLHGCVRGTRSLRFSVARETDLRAPDGPVITTGTRAPKGKAKAGTTTKTKAAADKARAAAPAADDVVRCALTFTVKPGSEAEVARILSGYESPEARVNPTTSLRRTSVFMLGNRVVRAIEVEGDLRAALRHVAEQPQVRAAEEALNPHLEEARDLNDSEAARAFFMRSSLAEVYHLSAPAKKSAGKSAGKSDKASDRKADATKTTRRAFLYPVRHGCGESAATLLRRHDEQAIAVAGGPIVHSQVFLRGDTLIRVLDLRGPTDDDPALLLGVDRRESAARLSRLLELGEDGELDTDDGLRRLLAACETTPVTDRRAARDV</sequence>
<dbReference type="Gene3D" id="3.30.70.100">
    <property type="match status" value="1"/>
</dbReference>
<dbReference type="Proteomes" id="UP000190037">
    <property type="component" value="Unassembled WGS sequence"/>
</dbReference>
<protein>
    <submittedName>
        <fullName evidence="3">Protein in whiE locus</fullName>
    </submittedName>
</protein>
<organism evidence="3 4">
    <name type="scientific">Embleya scabrispora</name>
    <dbReference type="NCBI Taxonomy" id="159449"/>
    <lineage>
        <taxon>Bacteria</taxon>
        <taxon>Bacillati</taxon>
        <taxon>Actinomycetota</taxon>
        <taxon>Actinomycetes</taxon>
        <taxon>Kitasatosporales</taxon>
        <taxon>Streptomycetaceae</taxon>
        <taxon>Embleya</taxon>
    </lineage>
</organism>
<keyword evidence="4" id="KW-1185">Reference proteome</keyword>
<dbReference type="SUPFAM" id="SSF54909">
    <property type="entry name" value="Dimeric alpha+beta barrel"/>
    <property type="match status" value="1"/>
</dbReference>
<reference evidence="3 4" key="1">
    <citation type="submission" date="2017-03" db="EMBL/GenBank/DDBJ databases">
        <title>Draft genome sequence of Streptomyces scabrisporus NF3, endophyte isolated from Amphipterygium adstringens.</title>
        <authorList>
            <person name="Vazquez M."/>
            <person name="Ceapa C.D."/>
            <person name="Rodriguez Luna D."/>
            <person name="Sanchez Esquivel S."/>
        </authorList>
    </citation>
    <scope>NUCLEOTIDE SEQUENCE [LARGE SCALE GENOMIC DNA]</scope>
    <source>
        <strain evidence="3 4">NF3</strain>
    </source>
</reference>
<dbReference type="EMBL" id="MWQN01000003">
    <property type="protein sequence ID" value="OPC78386.1"/>
    <property type="molecule type" value="Genomic_DNA"/>
</dbReference>
<dbReference type="Pfam" id="PF04486">
    <property type="entry name" value="SchA_CurD"/>
    <property type="match status" value="1"/>
</dbReference>
<feature type="compositionally biased region" description="Low complexity" evidence="1">
    <location>
        <begin position="124"/>
        <end position="142"/>
    </location>
</feature>
<feature type="region of interest" description="Disordered" evidence="1">
    <location>
        <begin position="274"/>
        <end position="294"/>
    </location>
</feature>
<dbReference type="Pfam" id="PF03992">
    <property type="entry name" value="ABM"/>
    <property type="match status" value="1"/>
</dbReference>
<dbReference type="PROSITE" id="PS51725">
    <property type="entry name" value="ABM"/>
    <property type="match status" value="1"/>
</dbReference>
<feature type="region of interest" description="Disordered" evidence="1">
    <location>
        <begin position="118"/>
        <end position="142"/>
    </location>
</feature>
<dbReference type="AlphaFoldDB" id="A0A1T3NNM6"/>
<evidence type="ECO:0000313" key="3">
    <source>
        <dbReference type="EMBL" id="OPC78386.1"/>
    </source>
</evidence>
<proteinExistence type="predicted"/>
<gene>
    <name evidence="3" type="ORF">B4N89_40225</name>
</gene>
<evidence type="ECO:0000256" key="1">
    <source>
        <dbReference type="SAM" id="MobiDB-lite"/>
    </source>
</evidence>
<evidence type="ECO:0000313" key="4">
    <source>
        <dbReference type="Proteomes" id="UP000190037"/>
    </source>
</evidence>
<dbReference type="InterPro" id="IPR011008">
    <property type="entry name" value="Dimeric_a/b-barrel"/>
</dbReference>
<feature type="domain" description="ABM" evidence="2">
    <location>
        <begin position="19"/>
        <end position="107"/>
    </location>
</feature>
<accession>A0A1T3NNM6</accession>
<evidence type="ECO:0000259" key="2">
    <source>
        <dbReference type="PROSITE" id="PS51725"/>
    </source>
</evidence>
<dbReference type="STRING" id="159449.B4N89_40225"/>
<name>A0A1T3NNM6_9ACTN</name>